<feature type="signal peptide" evidence="8">
    <location>
        <begin position="1"/>
        <end position="29"/>
    </location>
</feature>
<keyword evidence="2 7" id="KW-0812">Transmembrane</keyword>
<dbReference type="SMART" id="SM00287">
    <property type="entry name" value="SH3b"/>
    <property type="match status" value="1"/>
</dbReference>
<keyword evidence="5 7" id="KW-0472">Membrane</keyword>
<evidence type="ECO:0000256" key="1">
    <source>
        <dbReference type="ARBA" id="ARBA00004167"/>
    </source>
</evidence>
<evidence type="ECO:0000313" key="10">
    <source>
        <dbReference type="EMBL" id="EON89640.1"/>
    </source>
</evidence>
<dbReference type="InterPro" id="IPR003646">
    <property type="entry name" value="SH3-like_bac-type"/>
</dbReference>
<keyword evidence="4 7" id="KW-1133">Transmembrane helix</keyword>
<dbReference type="STRING" id="703.SAMEA2665130_00462"/>
<comment type="subcellular location">
    <subcellularLocation>
        <location evidence="1">Membrane</location>
        <topology evidence="1">Single-pass membrane protein</topology>
    </subcellularLocation>
</comment>
<accession>R8ATL1</accession>
<dbReference type="NCBIfam" id="TIGR04211">
    <property type="entry name" value="SH3_and_anchor"/>
    <property type="match status" value="1"/>
</dbReference>
<keyword evidence="6" id="KW-0175">Coiled coil</keyword>
<dbReference type="PIRSF" id="PIRSF006158">
    <property type="entry name" value="UCP006158_SH3"/>
    <property type="match status" value="1"/>
</dbReference>
<protein>
    <recommendedName>
        <fullName evidence="9">SH3b domain-containing protein</fullName>
    </recommendedName>
</protein>
<dbReference type="InterPro" id="IPR016476">
    <property type="entry name" value="SH3_dom_pro"/>
</dbReference>
<dbReference type="GO" id="GO:0016020">
    <property type="term" value="C:membrane"/>
    <property type="evidence" value="ECO:0007669"/>
    <property type="project" value="UniProtKB-SubCell"/>
</dbReference>
<dbReference type="AlphaFoldDB" id="R8ATL1"/>
<sequence length="213" mass="23803">MRRNTDIMSKLSTKIAALLVAALTLPAYANQTRYVSDELQAYVHSGPSTQYRILGTLNAGDAVTLDSVNSATGFAQVTDSKGRQVWLPENQLSATPSLRVRVPELEAQVKELTAKLSTIDADWQQRTRDMQAKVSRSDSDMAALQGENERLKAELQQAKDKMQTLNNHLDAEKREILMRWFIYGGGVAGAGLLLGLLLPHLIPTRRRKDRWMR</sequence>
<reference evidence="10 11" key="1">
    <citation type="journal article" date="2013" name="Genome Announc.">
        <title>Genome Sequence of Plesiomonas shigelloides Strain 302-73 (Serotype O1).</title>
        <authorList>
            <person name="Pique N."/>
            <person name="Aquilini E."/>
            <person name="Alioto T."/>
            <person name="Minana-Galbis D."/>
            <person name="Tomas J.M."/>
        </authorList>
    </citation>
    <scope>NUCLEOTIDE SEQUENCE [LARGE SCALE GENOMIC DNA]</scope>
    <source>
        <strain evidence="10 11">302-73</strain>
    </source>
</reference>
<evidence type="ECO:0000256" key="2">
    <source>
        <dbReference type="ARBA" id="ARBA00022692"/>
    </source>
</evidence>
<evidence type="ECO:0000259" key="9">
    <source>
        <dbReference type="PROSITE" id="PS51781"/>
    </source>
</evidence>
<dbReference type="EMBL" id="AQQO01000030">
    <property type="protein sequence ID" value="EON89640.1"/>
    <property type="molecule type" value="Genomic_DNA"/>
</dbReference>
<feature type="coiled-coil region" evidence="6">
    <location>
        <begin position="102"/>
        <end position="175"/>
    </location>
</feature>
<keyword evidence="11" id="KW-1185">Reference proteome</keyword>
<evidence type="ECO:0000256" key="4">
    <source>
        <dbReference type="ARBA" id="ARBA00022989"/>
    </source>
</evidence>
<evidence type="ECO:0000256" key="8">
    <source>
        <dbReference type="SAM" id="SignalP"/>
    </source>
</evidence>
<comment type="caution">
    <text evidence="10">The sequence shown here is derived from an EMBL/GenBank/DDBJ whole genome shotgun (WGS) entry which is preliminary data.</text>
</comment>
<evidence type="ECO:0000256" key="6">
    <source>
        <dbReference type="SAM" id="Coils"/>
    </source>
</evidence>
<dbReference type="HOGENOM" id="CLU_094106_0_1_6"/>
<proteinExistence type="predicted"/>
<name>R8ATL1_PLESH</name>
<keyword evidence="3 8" id="KW-0732">Signal</keyword>
<dbReference type="Gene3D" id="1.20.1170.10">
    <property type="match status" value="1"/>
</dbReference>
<feature type="domain" description="SH3b" evidence="9">
    <location>
        <begin position="30"/>
        <end position="96"/>
    </location>
</feature>
<dbReference type="Proteomes" id="UP000014012">
    <property type="component" value="Unassembled WGS sequence"/>
</dbReference>
<dbReference type="SUPFAM" id="SSF58100">
    <property type="entry name" value="Bacterial hemolysins"/>
    <property type="match status" value="1"/>
</dbReference>
<dbReference type="Gene3D" id="2.30.30.40">
    <property type="entry name" value="SH3 Domains"/>
    <property type="match status" value="1"/>
</dbReference>
<evidence type="ECO:0000313" key="11">
    <source>
        <dbReference type="Proteomes" id="UP000014012"/>
    </source>
</evidence>
<gene>
    <name evidence="10" type="ORF">PLESHI_04595</name>
</gene>
<evidence type="ECO:0000256" key="7">
    <source>
        <dbReference type="SAM" id="Phobius"/>
    </source>
</evidence>
<dbReference type="PATRIC" id="fig|1315976.3.peg.897"/>
<feature type="transmembrane region" description="Helical" evidence="7">
    <location>
        <begin position="180"/>
        <end position="202"/>
    </location>
</feature>
<organism evidence="10 11">
    <name type="scientific">Plesiomonas shigelloides 302-73</name>
    <dbReference type="NCBI Taxonomy" id="1315976"/>
    <lineage>
        <taxon>Bacteria</taxon>
        <taxon>Pseudomonadati</taxon>
        <taxon>Pseudomonadota</taxon>
        <taxon>Gammaproteobacteria</taxon>
        <taxon>Enterobacterales</taxon>
        <taxon>Enterobacteriaceae</taxon>
        <taxon>Plesiomonas</taxon>
    </lineage>
</organism>
<evidence type="ECO:0000256" key="5">
    <source>
        <dbReference type="ARBA" id="ARBA00023136"/>
    </source>
</evidence>
<dbReference type="PROSITE" id="PS51781">
    <property type="entry name" value="SH3B"/>
    <property type="match status" value="1"/>
</dbReference>
<feature type="chain" id="PRO_5004462235" description="SH3b domain-containing protein" evidence="8">
    <location>
        <begin position="30"/>
        <end position="213"/>
    </location>
</feature>
<dbReference type="Pfam" id="PF08239">
    <property type="entry name" value="SH3_3"/>
    <property type="match status" value="1"/>
</dbReference>
<evidence type="ECO:0000256" key="3">
    <source>
        <dbReference type="ARBA" id="ARBA00022729"/>
    </source>
</evidence>